<dbReference type="OMA" id="MNPAIGI"/>
<dbReference type="GO" id="GO:0007267">
    <property type="term" value="P:cell-cell signaling"/>
    <property type="evidence" value="ECO:0007669"/>
    <property type="project" value="Ensembl"/>
</dbReference>
<evidence type="ECO:0000256" key="3">
    <source>
        <dbReference type="ARBA" id="ARBA00019731"/>
    </source>
</evidence>
<dbReference type="GO" id="GO:0046549">
    <property type="term" value="P:retinal cone cell development"/>
    <property type="evidence" value="ECO:0007669"/>
    <property type="project" value="Ensembl"/>
</dbReference>
<dbReference type="GO" id="GO:0005178">
    <property type="term" value="F:integrin binding"/>
    <property type="evidence" value="ECO:0007669"/>
    <property type="project" value="Ensembl"/>
</dbReference>
<reference evidence="16" key="1">
    <citation type="submission" date="2025-08" db="UniProtKB">
        <authorList>
            <consortium name="Ensembl"/>
        </authorList>
    </citation>
    <scope>IDENTIFICATION</scope>
</reference>
<dbReference type="PANTHER" id="PTHR19226:SF2">
    <property type="entry name" value="THY-1 MEMBRANE GLYCOPROTEIN"/>
    <property type="match status" value="1"/>
</dbReference>
<evidence type="ECO:0000256" key="11">
    <source>
        <dbReference type="ARBA" id="ARBA00023288"/>
    </source>
</evidence>
<dbReference type="InterPro" id="IPR013783">
    <property type="entry name" value="Ig-like_fold"/>
</dbReference>
<dbReference type="GO" id="GO:0005783">
    <property type="term" value="C:endoplasmic reticulum"/>
    <property type="evidence" value="ECO:0007669"/>
    <property type="project" value="Ensembl"/>
</dbReference>
<comment type="subcellular location">
    <subcellularLocation>
        <location evidence="2">Cell membrane</location>
        <topology evidence="2">Lipid-anchor</topology>
        <topology evidence="2">GPI-anchor</topology>
    </subcellularLocation>
</comment>
<dbReference type="GO" id="GO:0005096">
    <property type="term" value="F:GTPase activator activity"/>
    <property type="evidence" value="ECO:0007669"/>
    <property type="project" value="TreeGrafter"/>
</dbReference>
<dbReference type="GO" id="GO:0045121">
    <property type="term" value="C:membrane raft"/>
    <property type="evidence" value="ECO:0007669"/>
    <property type="project" value="Ensembl"/>
</dbReference>
<keyword evidence="4" id="KW-1003">Cell membrane</keyword>
<dbReference type="GO" id="GO:0098978">
    <property type="term" value="C:glutamatergic synapse"/>
    <property type="evidence" value="ECO:0007669"/>
    <property type="project" value="Ensembl"/>
</dbReference>
<evidence type="ECO:0000256" key="8">
    <source>
        <dbReference type="ARBA" id="ARBA00023157"/>
    </source>
</evidence>
<dbReference type="PANTHER" id="PTHR19226">
    <property type="entry name" value="THY-1 MEMBRANE GLYCOPROTEIN"/>
    <property type="match status" value="1"/>
</dbReference>
<dbReference type="GO" id="GO:0002693">
    <property type="term" value="P:positive regulation of cellular extravasation"/>
    <property type="evidence" value="ECO:0007669"/>
    <property type="project" value="Ensembl"/>
</dbReference>
<evidence type="ECO:0000256" key="2">
    <source>
        <dbReference type="ARBA" id="ARBA00004609"/>
    </source>
</evidence>
<organism evidence="16 17">
    <name type="scientific">Salvator merianae</name>
    <name type="common">Argentine black and white tegu</name>
    <name type="synonym">Tupinambis merianae</name>
    <dbReference type="NCBI Taxonomy" id="96440"/>
    <lineage>
        <taxon>Eukaryota</taxon>
        <taxon>Metazoa</taxon>
        <taxon>Chordata</taxon>
        <taxon>Craniata</taxon>
        <taxon>Vertebrata</taxon>
        <taxon>Euteleostomi</taxon>
        <taxon>Lepidosauria</taxon>
        <taxon>Squamata</taxon>
        <taxon>Bifurcata</taxon>
        <taxon>Unidentata</taxon>
        <taxon>Episquamata</taxon>
        <taxon>Laterata</taxon>
        <taxon>Teiioidea</taxon>
        <taxon>Teiidae</taxon>
        <taxon>Salvator</taxon>
    </lineage>
</organism>
<sequence>MKSSISILVLVTVLHVTYSQRIKDLKACLSGQTLRVDCYYERKTNNPLTYEFRLNKDNSNSFVLASNERVPNAQYKKRVEVNANSSTVVCLQLKEFSKEDEGIYMCRVKITSDYEGVQMRNISVIKDNLPRCAGISLLIQNTSWLLLLLLSLPLLQAVDFVSL</sequence>
<evidence type="ECO:0000256" key="1">
    <source>
        <dbReference type="ARBA" id="ARBA00003467"/>
    </source>
</evidence>
<dbReference type="AlphaFoldDB" id="A0A8D0E8Y5"/>
<keyword evidence="9" id="KW-0325">Glycoprotein</keyword>
<keyword evidence="7" id="KW-0472">Membrane</keyword>
<evidence type="ECO:0000256" key="6">
    <source>
        <dbReference type="ARBA" id="ARBA00022729"/>
    </source>
</evidence>
<dbReference type="GO" id="GO:0001525">
    <property type="term" value="P:angiogenesis"/>
    <property type="evidence" value="ECO:0007669"/>
    <property type="project" value="Ensembl"/>
</dbReference>
<dbReference type="Gene3D" id="2.60.40.10">
    <property type="entry name" value="Immunoglobulins"/>
    <property type="match status" value="1"/>
</dbReference>
<dbReference type="GO" id="GO:0098793">
    <property type="term" value="C:presynapse"/>
    <property type="evidence" value="ECO:0007669"/>
    <property type="project" value="Ensembl"/>
</dbReference>
<evidence type="ECO:0000313" key="16">
    <source>
        <dbReference type="Ensembl" id="ENSSMRP00000028529.1"/>
    </source>
</evidence>
<dbReference type="GeneTree" id="ENSGT00390000012352"/>
<proteinExistence type="predicted"/>
<feature type="domain" description="Immunoglobulin V-set" evidence="15">
    <location>
        <begin position="30"/>
        <end position="121"/>
    </location>
</feature>
<keyword evidence="17" id="KW-1185">Reference proteome</keyword>
<keyword evidence="6 14" id="KW-0732">Signal</keyword>
<dbReference type="GO" id="GO:0043209">
    <property type="term" value="C:myelin sheath"/>
    <property type="evidence" value="ECO:0007669"/>
    <property type="project" value="TreeGrafter"/>
</dbReference>
<dbReference type="SUPFAM" id="SSF48726">
    <property type="entry name" value="Immunoglobulin"/>
    <property type="match status" value="1"/>
</dbReference>
<reference evidence="16" key="2">
    <citation type="submission" date="2025-09" db="UniProtKB">
        <authorList>
            <consortium name="Ensembl"/>
        </authorList>
    </citation>
    <scope>IDENTIFICATION</scope>
</reference>
<evidence type="ECO:0000256" key="4">
    <source>
        <dbReference type="ARBA" id="ARBA00022475"/>
    </source>
</evidence>
<dbReference type="GO" id="GO:0009897">
    <property type="term" value="C:external side of plasma membrane"/>
    <property type="evidence" value="ECO:0007669"/>
    <property type="project" value="Ensembl"/>
</dbReference>
<feature type="chain" id="PRO_5034282055" description="Thy-1 membrane glycoprotein" evidence="14">
    <location>
        <begin position="20"/>
        <end position="163"/>
    </location>
</feature>
<dbReference type="GO" id="GO:0050860">
    <property type="term" value="P:negative regulation of T cell receptor signaling pathway"/>
    <property type="evidence" value="ECO:0007669"/>
    <property type="project" value="Ensembl"/>
</dbReference>
<protein>
    <recommendedName>
        <fullName evidence="3">Thy-1 membrane glycoprotein</fullName>
    </recommendedName>
    <alternativeName>
        <fullName evidence="13">Thy-1 antigen</fullName>
    </alternativeName>
</protein>
<comment type="function">
    <text evidence="1">May play a role in cell-cell or cell-ligand interactions during synaptogenesis and other events in the brain.</text>
</comment>
<dbReference type="GO" id="GO:0016324">
    <property type="term" value="C:apical plasma membrane"/>
    <property type="evidence" value="ECO:0007669"/>
    <property type="project" value="Ensembl"/>
</dbReference>
<evidence type="ECO:0000256" key="12">
    <source>
        <dbReference type="ARBA" id="ARBA00023319"/>
    </source>
</evidence>
<dbReference type="GO" id="GO:0098794">
    <property type="term" value="C:postsynapse"/>
    <property type="evidence" value="ECO:0007669"/>
    <property type="project" value="Ensembl"/>
</dbReference>
<dbReference type="GO" id="GO:0051894">
    <property type="term" value="P:positive regulation of focal adhesion assembly"/>
    <property type="evidence" value="ECO:0007669"/>
    <property type="project" value="Ensembl"/>
</dbReference>
<evidence type="ECO:0000256" key="14">
    <source>
        <dbReference type="SAM" id="SignalP"/>
    </source>
</evidence>
<evidence type="ECO:0000256" key="10">
    <source>
        <dbReference type="ARBA" id="ARBA00023283"/>
    </source>
</evidence>
<accession>A0A8D0E8Y5</accession>
<dbReference type="GO" id="GO:0034113">
    <property type="term" value="P:heterotypic cell-cell adhesion"/>
    <property type="evidence" value="ECO:0007669"/>
    <property type="project" value="Ensembl"/>
</dbReference>
<dbReference type="InterPro" id="IPR013106">
    <property type="entry name" value="Ig_V-set"/>
</dbReference>
<keyword evidence="8" id="KW-1015">Disulfide bond</keyword>
<evidence type="ECO:0000259" key="15">
    <source>
        <dbReference type="Pfam" id="PF07686"/>
    </source>
</evidence>
<dbReference type="GO" id="GO:0005925">
    <property type="term" value="C:focal adhesion"/>
    <property type="evidence" value="ECO:0007669"/>
    <property type="project" value="TreeGrafter"/>
</dbReference>
<keyword evidence="11" id="KW-0449">Lipoprotein</keyword>
<evidence type="ECO:0000256" key="9">
    <source>
        <dbReference type="ARBA" id="ARBA00023180"/>
    </source>
</evidence>
<dbReference type="GO" id="GO:0007229">
    <property type="term" value="P:integrin-mediated signaling pathway"/>
    <property type="evidence" value="ECO:0007669"/>
    <property type="project" value="Ensembl"/>
</dbReference>
<name>A0A8D0E8Y5_SALMN</name>
<keyword evidence="10" id="KW-0873">Pyrrolidone carboxylic acid</keyword>
<feature type="signal peptide" evidence="14">
    <location>
        <begin position="1"/>
        <end position="19"/>
    </location>
</feature>
<dbReference type="GO" id="GO:0030425">
    <property type="term" value="C:dendrite"/>
    <property type="evidence" value="ECO:0007669"/>
    <property type="project" value="Ensembl"/>
</dbReference>
<dbReference type="Ensembl" id="ENSSMRT00000033250.1">
    <property type="protein sequence ID" value="ENSSMRP00000028529.1"/>
    <property type="gene ID" value="ENSSMRG00000021917.1"/>
</dbReference>
<evidence type="ECO:0000313" key="17">
    <source>
        <dbReference type="Proteomes" id="UP000694421"/>
    </source>
</evidence>
<evidence type="ECO:0000256" key="7">
    <source>
        <dbReference type="ARBA" id="ARBA00023136"/>
    </source>
</evidence>
<dbReference type="InterPro" id="IPR036179">
    <property type="entry name" value="Ig-like_dom_sf"/>
</dbReference>
<dbReference type="Proteomes" id="UP000694421">
    <property type="component" value="Unplaced"/>
</dbReference>
<keyword evidence="5" id="KW-0336">GPI-anchor</keyword>
<dbReference type="GO" id="GO:0070571">
    <property type="term" value="P:negative regulation of neuron projection regeneration"/>
    <property type="evidence" value="ECO:0007669"/>
    <property type="project" value="Ensembl"/>
</dbReference>
<dbReference type="Pfam" id="PF07686">
    <property type="entry name" value="V-set"/>
    <property type="match status" value="1"/>
</dbReference>
<keyword evidence="12" id="KW-0393">Immunoglobulin domain</keyword>
<evidence type="ECO:0000256" key="5">
    <source>
        <dbReference type="ARBA" id="ARBA00022622"/>
    </source>
</evidence>
<dbReference type="InterPro" id="IPR033292">
    <property type="entry name" value="THY1"/>
</dbReference>
<evidence type="ECO:0000256" key="13">
    <source>
        <dbReference type="ARBA" id="ARBA00032696"/>
    </source>
</evidence>